<keyword evidence="2" id="KW-1185">Reference proteome</keyword>
<name>A0A0B2ULD1_TOXCA</name>
<sequence>MITACCSLQSWSGLGDYAKELHAKGMSLILILDPAIQVDSDAFNNALQQKASFIEWPQVDLVQNDINKLYPLTNGTKVLAKTMRTLDHWITVK</sequence>
<accession>A0A0B2ULD1</accession>
<evidence type="ECO:0000313" key="2">
    <source>
        <dbReference type="Proteomes" id="UP000031036"/>
    </source>
</evidence>
<gene>
    <name evidence="1" type="ORF">Tcan_02042</name>
</gene>
<dbReference type="STRING" id="6265.A0A0B2ULD1"/>
<evidence type="ECO:0000313" key="1">
    <source>
        <dbReference type="EMBL" id="KHN71846.1"/>
    </source>
</evidence>
<proteinExistence type="predicted"/>
<dbReference type="AlphaFoldDB" id="A0A0B2ULD1"/>
<dbReference type="OrthoDB" id="1334205at2759"/>
<protein>
    <submittedName>
        <fullName evidence="1">Uncharacterized protein</fullName>
    </submittedName>
</protein>
<comment type="caution">
    <text evidence="1">The sequence shown here is derived from an EMBL/GenBank/DDBJ whole genome shotgun (WGS) entry which is preliminary data.</text>
</comment>
<organism evidence="1 2">
    <name type="scientific">Toxocara canis</name>
    <name type="common">Canine roundworm</name>
    <dbReference type="NCBI Taxonomy" id="6265"/>
    <lineage>
        <taxon>Eukaryota</taxon>
        <taxon>Metazoa</taxon>
        <taxon>Ecdysozoa</taxon>
        <taxon>Nematoda</taxon>
        <taxon>Chromadorea</taxon>
        <taxon>Rhabditida</taxon>
        <taxon>Spirurina</taxon>
        <taxon>Ascaridomorpha</taxon>
        <taxon>Ascaridoidea</taxon>
        <taxon>Toxocaridae</taxon>
        <taxon>Toxocara</taxon>
    </lineage>
</organism>
<dbReference type="EMBL" id="JPKZ01018896">
    <property type="protein sequence ID" value="KHN71846.1"/>
    <property type="molecule type" value="Genomic_DNA"/>
</dbReference>
<reference evidence="1 2" key="1">
    <citation type="submission" date="2014-11" db="EMBL/GenBank/DDBJ databases">
        <title>Genetic blueprint of the zoonotic pathogen Toxocara canis.</title>
        <authorList>
            <person name="Zhu X.-Q."/>
            <person name="Korhonen P.K."/>
            <person name="Cai H."/>
            <person name="Young N.D."/>
            <person name="Nejsum P."/>
            <person name="von Samson-Himmelstjerna G."/>
            <person name="Boag P.R."/>
            <person name="Tan P."/>
            <person name="Li Q."/>
            <person name="Min J."/>
            <person name="Yang Y."/>
            <person name="Wang X."/>
            <person name="Fang X."/>
            <person name="Hall R.S."/>
            <person name="Hofmann A."/>
            <person name="Sternberg P.W."/>
            <person name="Jex A.R."/>
            <person name="Gasser R.B."/>
        </authorList>
    </citation>
    <scope>NUCLEOTIDE SEQUENCE [LARGE SCALE GENOMIC DNA]</scope>
    <source>
        <strain evidence="1">PN_DK_2014</strain>
    </source>
</reference>
<dbReference type="Proteomes" id="UP000031036">
    <property type="component" value="Unassembled WGS sequence"/>
</dbReference>
<dbReference type="Gene3D" id="3.20.20.80">
    <property type="entry name" value="Glycosidases"/>
    <property type="match status" value="1"/>
</dbReference>